<dbReference type="SUPFAM" id="SSF50630">
    <property type="entry name" value="Acid proteases"/>
    <property type="match status" value="1"/>
</dbReference>
<keyword evidence="2" id="KW-0645">Protease</keyword>
<keyword evidence="4" id="KW-0378">Hydrolase</keyword>
<name>A0A1R3H881_COCAP</name>
<feature type="signal peptide" evidence="7">
    <location>
        <begin position="1"/>
        <end position="20"/>
    </location>
</feature>
<evidence type="ECO:0000259" key="8">
    <source>
        <dbReference type="PROSITE" id="PS51767"/>
    </source>
</evidence>
<evidence type="ECO:0000256" key="1">
    <source>
        <dbReference type="ARBA" id="ARBA00007447"/>
    </source>
</evidence>
<protein>
    <submittedName>
        <fullName evidence="9">Peptidase A1</fullName>
    </submittedName>
</protein>
<keyword evidence="3" id="KW-0064">Aspartyl protease</keyword>
<proteinExistence type="inferred from homology"/>
<dbReference type="OMA" id="EFCYYTS"/>
<accession>A0A1R3H881</accession>
<dbReference type="InterPro" id="IPR001461">
    <property type="entry name" value="Aspartic_peptidase_A1"/>
</dbReference>
<keyword evidence="10" id="KW-1185">Reference proteome</keyword>
<evidence type="ECO:0000313" key="9">
    <source>
        <dbReference type="EMBL" id="OMO66552.1"/>
    </source>
</evidence>
<dbReference type="InterPro" id="IPR033121">
    <property type="entry name" value="PEPTIDASE_A1"/>
</dbReference>
<feature type="active site" evidence="6">
    <location>
        <position position="365"/>
    </location>
</feature>
<dbReference type="OrthoDB" id="2747330at2759"/>
<evidence type="ECO:0000256" key="2">
    <source>
        <dbReference type="ARBA" id="ARBA00022670"/>
    </source>
</evidence>
<dbReference type="InterPro" id="IPR051708">
    <property type="entry name" value="Plant_Aspart_Prot_A1"/>
</dbReference>
<gene>
    <name evidence="9" type="ORF">CCACVL1_21090</name>
</gene>
<dbReference type="Gramene" id="OMO66552">
    <property type="protein sequence ID" value="OMO66552"/>
    <property type="gene ID" value="CCACVL1_21090"/>
</dbReference>
<dbReference type="PROSITE" id="PS51767">
    <property type="entry name" value="PEPTIDASE_A1"/>
    <property type="match status" value="1"/>
</dbReference>
<feature type="active site" evidence="6">
    <location>
        <position position="143"/>
    </location>
</feature>
<evidence type="ECO:0000256" key="6">
    <source>
        <dbReference type="PIRSR" id="PIRSR601461-1"/>
    </source>
</evidence>
<evidence type="ECO:0000256" key="4">
    <source>
        <dbReference type="ARBA" id="ARBA00022801"/>
    </source>
</evidence>
<evidence type="ECO:0000313" key="10">
    <source>
        <dbReference type="Proteomes" id="UP000188268"/>
    </source>
</evidence>
<keyword evidence="7" id="KW-0732">Signal</keyword>
<dbReference type="PANTHER" id="PTHR47967:SF37">
    <property type="entry name" value="ASPARTIC PROTEINASE NEPENTHESIN-1-LIKE"/>
    <property type="match status" value="1"/>
</dbReference>
<dbReference type="InterPro" id="IPR032861">
    <property type="entry name" value="TAXi_N"/>
</dbReference>
<dbReference type="PANTHER" id="PTHR47967">
    <property type="entry name" value="OS07G0603500 PROTEIN-RELATED"/>
    <property type="match status" value="1"/>
</dbReference>
<comment type="similarity">
    <text evidence="1">Belongs to the peptidase A1 family.</text>
</comment>
<organism evidence="9 10">
    <name type="scientific">Corchorus capsularis</name>
    <name type="common">Jute</name>
    <dbReference type="NCBI Taxonomy" id="210143"/>
    <lineage>
        <taxon>Eukaryota</taxon>
        <taxon>Viridiplantae</taxon>
        <taxon>Streptophyta</taxon>
        <taxon>Embryophyta</taxon>
        <taxon>Tracheophyta</taxon>
        <taxon>Spermatophyta</taxon>
        <taxon>Magnoliopsida</taxon>
        <taxon>eudicotyledons</taxon>
        <taxon>Gunneridae</taxon>
        <taxon>Pentapetalae</taxon>
        <taxon>rosids</taxon>
        <taxon>malvids</taxon>
        <taxon>Malvales</taxon>
        <taxon>Malvaceae</taxon>
        <taxon>Grewioideae</taxon>
        <taxon>Apeibeae</taxon>
        <taxon>Corchorus</taxon>
    </lineage>
</organism>
<dbReference type="FunFam" id="2.40.70.10:FF:000033">
    <property type="entry name" value="Aspartyl protease family protein"/>
    <property type="match status" value="1"/>
</dbReference>
<keyword evidence="5" id="KW-0325">Glycoprotein</keyword>
<dbReference type="Gene3D" id="2.40.70.10">
    <property type="entry name" value="Acid Proteases"/>
    <property type="match status" value="2"/>
</dbReference>
<dbReference type="CDD" id="cd05476">
    <property type="entry name" value="pepsin_A_like_plant"/>
    <property type="match status" value="1"/>
</dbReference>
<comment type="caution">
    <text evidence="9">The sequence shown here is derived from an EMBL/GenBank/DDBJ whole genome shotgun (WGS) entry which is preliminary data.</text>
</comment>
<feature type="domain" description="Peptidase A1" evidence="8">
    <location>
        <begin position="125"/>
        <end position="483"/>
    </location>
</feature>
<dbReference type="AlphaFoldDB" id="A0A1R3H881"/>
<dbReference type="PRINTS" id="PR00792">
    <property type="entry name" value="PEPSIN"/>
</dbReference>
<reference evidence="9 10" key="1">
    <citation type="submission" date="2013-09" db="EMBL/GenBank/DDBJ databases">
        <title>Corchorus capsularis genome sequencing.</title>
        <authorList>
            <person name="Alam M."/>
            <person name="Haque M.S."/>
            <person name="Islam M.S."/>
            <person name="Emdad E.M."/>
            <person name="Islam M.M."/>
            <person name="Ahmed B."/>
            <person name="Halim A."/>
            <person name="Hossen Q.M.M."/>
            <person name="Hossain M.Z."/>
            <person name="Ahmed R."/>
            <person name="Khan M.M."/>
            <person name="Islam R."/>
            <person name="Rashid M.M."/>
            <person name="Khan S.A."/>
            <person name="Rahman M.S."/>
            <person name="Alam M."/>
        </authorList>
    </citation>
    <scope>NUCLEOTIDE SEQUENCE [LARGE SCALE GENOMIC DNA]</scope>
    <source>
        <strain evidence="10">cv. CVL-1</strain>
        <tissue evidence="9">Whole seedling</tissue>
    </source>
</reference>
<dbReference type="EMBL" id="AWWV01012519">
    <property type="protein sequence ID" value="OMO66552.1"/>
    <property type="molecule type" value="Genomic_DNA"/>
</dbReference>
<sequence>MERFISLVLLSLFLFFNNDGFFLEVDAAKRGTGTATRTPGGNLKFKLFHRHSPQFGKQGVNGTSLGLPRSKMERFRQLVFGDKGRLHTISKKLAAADPERRRASEVKDFVELPMRSAADFHIPQYFVSFRVGSPSKKFLLIADTAGILTWIQCRYKENTDSNVHEGRIFLPEKSRTFKPIPCSSEFCNKYISYSYPMRPCNSPMALCSYDYSYEDGTRTIGIFGNDTVKIGLSGGKKIEMTDVLIGCSERTEGHRFEREKNINGVLGLGNNFHSFAYRGAKKFGNKFSYCLVDHTSPRNLVNYLVFGGIDGSPLPNMQYTQLVFSFHNPFYGLNVSGISVNGTMLDIPSEIWDVNINSDGGTILDSGTSLTYMPKPVFDAVMEAFKAPLSKFKKVEIEWGGLGPEYCFNDTGFEEWLMPKLVIHFADGAKLEPPVKSYVNEVDDNIRCLAFFTGDHGPMVIGNIMQQNHLWEFDLWEPRLGFAPSTCKLENKKKSKKTNTEA</sequence>
<evidence type="ECO:0000256" key="7">
    <source>
        <dbReference type="SAM" id="SignalP"/>
    </source>
</evidence>
<feature type="chain" id="PRO_5013181525" evidence="7">
    <location>
        <begin position="21"/>
        <end position="502"/>
    </location>
</feature>
<dbReference type="Pfam" id="PF14543">
    <property type="entry name" value="TAXi_N"/>
    <property type="match status" value="1"/>
</dbReference>
<dbReference type="InterPro" id="IPR032799">
    <property type="entry name" value="TAXi_C"/>
</dbReference>
<dbReference type="InterPro" id="IPR021109">
    <property type="entry name" value="Peptidase_aspartic_dom_sf"/>
</dbReference>
<dbReference type="GO" id="GO:0006508">
    <property type="term" value="P:proteolysis"/>
    <property type="evidence" value="ECO:0007669"/>
    <property type="project" value="UniProtKB-KW"/>
</dbReference>
<dbReference type="InterPro" id="IPR034161">
    <property type="entry name" value="Pepsin-like_plant"/>
</dbReference>
<dbReference type="Pfam" id="PF14541">
    <property type="entry name" value="TAXi_C"/>
    <property type="match status" value="1"/>
</dbReference>
<dbReference type="GO" id="GO:0004190">
    <property type="term" value="F:aspartic-type endopeptidase activity"/>
    <property type="evidence" value="ECO:0007669"/>
    <property type="project" value="UniProtKB-KW"/>
</dbReference>
<evidence type="ECO:0000256" key="5">
    <source>
        <dbReference type="ARBA" id="ARBA00023180"/>
    </source>
</evidence>
<dbReference type="Proteomes" id="UP000188268">
    <property type="component" value="Unassembled WGS sequence"/>
</dbReference>
<evidence type="ECO:0000256" key="3">
    <source>
        <dbReference type="ARBA" id="ARBA00022750"/>
    </source>
</evidence>
<dbReference type="STRING" id="210143.A0A1R3H881"/>